<dbReference type="Proteomes" id="UP001162164">
    <property type="component" value="Unassembled WGS sequence"/>
</dbReference>
<gene>
    <name evidence="1" type="ORF">NQ317_019610</name>
</gene>
<comment type="caution">
    <text evidence="1">The sequence shown here is derived from an EMBL/GenBank/DDBJ whole genome shotgun (WGS) entry which is preliminary data.</text>
</comment>
<dbReference type="EMBL" id="JAPWTJ010001162">
    <property type="protein sequence ID" value="KAJ8973501.1"/>
    <property type="molecule type" value="Genomic_DNA"/>
</dbReference>
<sequence>MYEIEIEIEIFQSEIIDGLHPAGKEYLTNQQPTKKLQDGCYDTVDGYFNPVTKCVYKDDYGDEEVDEELSIDDSFHEKPEILRVCTKMEEDFIVPNYRKAADDSVGYRPNLYEHWTSGIKAEIEEITKTEKHVSDITLTTLSSTESDTEDYDCSTFDSTSIHNSLVKKVYIQIADPKIPDSTPFPGVIQKVSNKALIVIQIKCIICNSESVNCNSEGISCNSDIRIASRSGPLKRSHYMVLSEVPRWEVLSASLLSWDKIEAQGQLFNSRDWNETSHENFTDGYYFIHNHFITTQFKEYRTV</sequence>
<accession>A0ABQ9J5V2</accession>
<keyword evidence="2" id="KW-1185">Reference proteome</keyword>
<name>A0ABQ9J5V2_9CUCU</name>
<organism evidence="1 2">
    <name type="scientific">Molorchus minor</name>
    <dbReference type="NCBI Taxonomy" id="1323400"/>
    <lineage>
        <taxon>Eukaryota</taxon>
        <taxon>Metazoa</taxon>
        <taxon>Ecdysozoa</taxon>
        <taxon>Arthropoda</taxon>
        <taxon>Hexapoda</taxon>
        <taxon>Insecta</taxon>
        <taxon>Pterygota</taxon>
        <taxon>Neoptera</taxon>
        <taxon>Endopterygota</taxon>
        <taxon>Coleoptera</taxon>
        <taxon>Polyphaga</taxon>
        <taxon>Cucujiformia</taxon>
        <taxon>Chrysomeloidea</taxon>
        <taxon>Cerambycidae</taxon>
        <taxon>Lamiinae</taxon>
        <taxon>Monochamini</taxon>
        <taxon>Molorchus</taxon>
    </lineage>
</organism>
<protein>
    <submittedName>
        <fullName evidence="1">Uncharacterized protein</fullName>
    </submittedName>
</protein>
<evidence type="ECO:0000313" key="1">
    <source>
        <dbReference type="EMBL" id="KAJ8973501.1"/>
    </source>
</evidence>
<evidence type="ECO:0000313" key="2">
    <source>
        <dbReference type="Proteomes" id="UP001162164"/>
    </source>
</evidence>
<proteinExistence type="predicted"/>
<reference evidence="1" key="1">
    <citation type="journal article" date="2023" name="Insect Mol. Biol.">
        <title>Genome sequencing provides insights into the evolution of gene families encoding plant cell wall-degrading enzymes in longhorned beetles.</title>
        <authorList>
            <person name="Shin N.R."/>
            <person name="Okamura Y."/>
            <person name="Kirsch R."/>
            <person name="Pauchet Y."/>
        </authorList>
    </citation>
    <scope>NUCLEOTIDE SEQUENCE</scope>
    <source>
        <strain evidence="1">MMC_N1</strain>
    </source>
</reference>